<accession>A0A520S4K7</accession>
<gene>
    <name evidence="9" type="ORF">EVA69_01930</name>
</gene>
<keyword evidence="4" id="KW-0732">Signal</keyword>
<keyword evidence="6" id="KW-0249">Electron transport</keyword>
<dbReference type="InterPro" id="IPR009451">
    <property type="entry name" value="Metamine_DH_Hvc"/>
</dbReference>
<sequence length="348" mass="37752">MPETGPHWVSVRGRGVAYLLDADSGRVGGTLDISNFTPAVRPAMDRERIYAYGSFYTRGTYGDRTDVLIGFDTNTTLPVSEAEIPPKAAGIGNPGMIGLINDDFIGVWNVTPAISVSIVDLDSNEFVTEISTPNCAGIYPAGEGFISSCADGTIQYVEIDSNGEEASRASSEVFFELFEDPVLDYAVPSDDGWVFMTMDGMVYEAQVDGDEVSISEGWSINPTDTDATDRNGMPLSDDDDWRLGGSQAYAYSSDAEVLAVIMHQGGGQETFEDPGTEVWVFSTVSQRRGYRLAMEDGRMVSSVQITQDEDPLMLLSVGGEIEVREPVTGRLIRTIDNLSGTIQNLYTD</sequence>
<evidence type="ECO:0000256" key="1">
    <source>
        <dbReference type="ARBA" id="ARBA00004418"/>
    </source>
</evidence>
<reference evidence="9 10" key="1">
    <citation type="submission" date="2019-02" db="EMBL/GenBank/DDBJ databases">
        <title>Prokaryotic population dynamics and viral predation in marine succession experiment using metagenomics: the confinement effect.</title>
        <authorList>
            <person name="Haro-Moreno J.M."/>
            <person name="Rodriguez-Valera F."/>
            <person name="Lopez-Perez M."/>
        </authorList>
    </citation>
    <scope>NUCLEOTIDE SEQUENCE [LARGE SCALE GENOMIC DNA]</scope>
    <source>
        <strain evidence="9">MED-G158</strain>
    </source>
</reference>
<dbReference type="Gene3D" id="2.130.10.10">
    <property type="entry name" value="YVTN repeat-like/Quinoprotein amine dehydrogenase"/>
    <property type="match status" value="1"/>
</dbReference>
<evidence type="ECO:0000256" key="6">
    <source>
        <dbReference type="ARBA" id="ARBA00022982"/>
    </source>
</evidence>
<dbReference type="GO" id="GO:0030058">
    <property type="term" value="F:aliphatic amine dehydrogenase activity"/>
    <property type="evidence" value="ECO:0007669"/>
    <property type="project" value="InterPro"/>
</dbReference>
<feature type="disulfide bond" evidence="8">
    <location>
        <begin position="135"/>
        <end position="149"/>
    </location>
</feature>
<dbReference type="GO" id="GO:0042597">
    <property type="term" value="C:periplasmic space"/>
    <property type="evidence" value="ECO:0007669"/>
    <property type="project" value="UniProtKB-SubCell"/>
</dbReference>
<name>A0A520S4K7_9GAMM</name>
<evidence type="ECO:0000256" key="3">
    <source>
        <dbReference type="ARBA" id="ARBA00022448"/>
    </source>
</evidence>
<dbReference type="SUPFAM" id="SSF50969">
    <property type="entry name" value="YVTN repeat-like/Quinoprotein amine dehydrogenase"/>
    <property type="match status" value="1"/>
</dbReference>
<evidence type="ECO:0000313" key="9">
    <source>
        <dbReference type="EMBL" id="RZO77381.1"/>
    </source>
</evidence>
<evidence type="ECO:0000256" key="8">
    <source>
        <dbReference type="PIRSR" id="PIRSR609451-50"/>
    </source>
</evidence>
<comment type="similarity">
    <text evidence="2">Belongs to the aromatic amine dehydrogenase heavy chain family.</text>
</comment>
<proteinExistence type="inferred from homology"/>
<organism evidence="9 10">
    <name type="scientific">OM182 bacterium</name>
    <dbReference type="NCBI Taxonomy" id="2510334"/>
    <lineage>
        <taxon>Bacteria</taxon>
        <taxon>Pseudomonadati</taxon>
        <taxon>Pseudomonadota</taxon>
        <taxon>Gammaproteobacteria</taxon>
        <taxon>OMG group</taxon>
        <taxon>OM182 clade</taxon>
    </lineage>
</organism>
<comment type="subcellular location">
    <subcellularLocation>
        <location evidence="1">Periplasm</location>
    </subcellularLocation>
</comment>
<keyword evidence="3" id="KW-0813">Transport</keyword>
<evidence type="ECO:0000256" key="5">
    <source>
        <dbReference type="ARBA" id="ARBA00022764"/>
    </source>
</evidence>
<evidence type="ECO:0000256" key="2">
    <source>
        <dbReference type="ARBA" id="ARBA00010548"/>
    </source>
</evidence>
<evidence type="ECO:0000256" key="7">
    <source>
        <dbReference type="ARBA" id="ARBA00023002"/>
    </source>
</evidence>
<comment type="caution">
    <text evidence="9">The sequence shown here is derived from an EMBL/GenBank/DDBJ whole genome shotgun (WGS) entry which is preliminary data.</text>
</comment>
<dbReference type="Pfam" id="PF06433">
    <property type="entry name" value="Me-amine-dh_H"/>
    <property type="match status" value="1"/>
</dbReference>
<dbReference type="AlphaFoldDB" id="A0A520S4K7"/>
<keyword evidence="5" id="KW-0574">Periplasm</keyword>
<keyword evidence="8" id="KW-1015">Disulfide bond</keyword>
<evidence type="ECO:0000313" key="10">
    <source>
        <dbReference type="Proteomes" id="UP000320404"/>
    </source>
</evidence>
<dbReference type="EMBL" id="SHAH01000016">
    <property type="protein sequence ID" value="RZO77381.1"/>
    <property type="molecule type" value="Genomic_DNA"/>
</dbReference>
<keyword evidence="7" id="KW-0560">Oxidoreductase</keyword>
<dbReference type="Proteomes" id="UP000320404">
    <property type="component" value="Unassembled WGS sequence"/>
</dbReference>
<dbReference type="InterPro" id="IPR015943">
    <property type="entry name" value="WD40/YVTN_repeat-like_dom_sf"/>
</dbReference>
<evidence type="ECO:0000256" key="4">
    <source>
        <dbReference type="ARBA" id="ARBA00022729"/>
    </source>
</evidence>
<dbReference type="InterPro" id="IPR011044">
    <property type="entry name" value="Quino_amine_DH_bsu"/>
</dbReference>
<protein>
    <submittedName>
        <fullName evidence="9">Methylamine utilization protein MauE</fullName>
    </submittedName>
</protein>